<dbReference type="WBParaSite" id="HCON_00069200-00001">
    <property type="protein sequence ID" value="HCON_00069200-00001"/>
    <property type="gene ID" value="HCON_00069200"/>
</dbReference>
<proteinExistence type="predicted"/>
<dbReference type="OrthoDB" id="5877161at2759"/>
<dbReference type="SUPFAM" id="SSF56672">
    <property type="entry name" value="DNA/RNA polymerases"/>
    <property type="match status" value="1"/>
</dbReference>
<dbReference type="Gene3D" id="3.30.70.270">
    <property type="match status" value="1"/>
</dbReference>
<dbReference type="InterPro" id="IPR043502">
    <property type="entry name" value="DNA/RNA_pol_sf"/>
</dbReference>
<dbReference type="AlphaFoldDB" id="A0A7I4YAD9"/>
<dbReference type="PANTHER" id="PTHR47331">
    <property type="entry name" value="PHD-TYPE DOMAIN-CONTAINING PROTEIN"/>
    <property type="match status" value="1"/>
</dbReference>
<organism evidence="1 2">
    <name type="scientific">Haemonchus contortus</name>
    <name type="common">Barber pole worm</name>
    <dbReference type="NCBI Taxonomy" id="6289"/>
    <lineage>
        <taxon>Eukaryota</taxon>
        <taxon>Metazoa</taxon>
        <taxon>Ecdysozoa</taxon>
        <taxon>Nematoda</taxon>
        <taxon>Chromadorea</taxon>
        <taxon>Rhabditida</taxon>
        <taxon>Rhabditina</taxon>
        <taxon>Rhabditomorpha</taxon>
        <taxon>Strongyloidea</taxon>
        <taxon>Trichostrongylidae</taxon>
        <taxon>Haemonchus</taxon>
    </lineage>
</organism>
<evidence type="ECO:0000313" key="2">
    <source>
        <dbReference type="WBParaSite" id="HCON_00069200-00001"/>
    </source>
</evidence>
<reference evidence="2" key="1">
    <citation type="submission" date="2020-12" db="UniProtKB">
        <authorList>
            <consortium name="WormBaseParasite"/>
        </authorList>
    </citation>
    <scope>IDENTIFICATION</scope>
    <source>
        <strain evidence="2">MHco3</strain>
    </source>
</reference>
<dbReference type="Proteomes" id="UP000025227">
    <property type="component" value="Unplaced"/>
</dbReference>
<name>A0A7I4YAD9_HAECO</name>
<dbReference type="Pfam" id="PF05380">
    <property type="entry name" value="Peptidase_A17"/>
    <property type="match status" value="1"/>
</dbReference>
<dbReference type="InterPro" id="IPR043128">
    <property type="entry name" value="Rev_trsase/Diguanyl_cyclase"/>
</dbReference>
<dbReference type="InterPro" id="IPR008042">
    <property type="entry name" value="Retrotrans_Pao"/>
</dbReference>
<dbReference type="OMA" id="MIFDATH"/>
<sequence>MWRRLFCKSVSRRSRCHSVSQAKDPTRPPTETNLVEYRFTRVTFGLNCSPFLLAGTIKYHLQENTPHKELAKEVYSNVYVDNVILKASNEEEAIEKYRKSKAIFAEMNVNLRRYLTNNEKVNKDIPSQDKSMHSVTKVLGVCWDAVKDHLILNSQLASHSAITKPTISEHIASIYDPMEWLTPLTLRGKLFLQLLWLLGYD</sequence>
<evidence type="ECO:0000313" key="1">
    <source>
        <dbReference type="Proteomes" id="UP000025227"/>
    </source>
</evidence>
<dbReference type="Gene3D" id="3.10.10.10">
    <property type="entry name" value="HIV Type 1 Reverse Transcriptase, subunit A, domain 1"/>
    <property type="match status" value="1"/>
</dbReference>
<protein>
    <submittedName>
        <fullName evidence="2">Reverse transcriptase domain-containing protein</fullName>
    </submittedName>
</protein>
<keyword evidence="1" id="KW-1185">Reference proteome</keyword>
<accession>A0A7I4YAD9</accession>